<dbReference type="PROSITE" id="PS50082">
    <property type="entry name" value="WD_REPEATS_2"/>
    <property type="match status" value="4"/>
</dbReference>
<dbReference type="Pfam" id="PF08154">
    <property type="entry name" value="NLE"/>
    <property type="match status" value="1"/>
</dbReference>
<feature type="compositionally biased region" description="Gly residues" evidence="8">
    <location>
        <begin position="277"/>
        <end position="287"/>
    </location>
</feature>
<organism evidence="10">
    <name type="scientific">Yamagishiella unicocca</name>
    <dbReference type="NCBI Taxonomy" id="51707"/>
    <lineage>
        <taxon>Eukaryota</taxon>
        <taxon>Viridiplantae</taxon>
        <taxon>Chlorophyta</taxon>
        <taxon>core chlorophytes</taxon>
        <taxon>Chlorophyceae</taxon>
        <taxon>CS clade</taxon>
        <taxon>Chlamydomonadales</taxon>
        <taxon>Volvocaceae</taxon>
        <taxon>Yamagishiella</taxon>
    </lineage>
</organism>
<dbReference type="AlphaFoldDB" id="A0A1W6R6M5"/>
<dbReference type="EMBL" id="KU257988">
    <property type="protein sequence ID" value="ARO50093.1"/>
    <property type="molecule type" value="Genomic_DNA"/>
</dbReference>
<dbReference type="GO" id="GO:0005730">
    <property type="term" value="C:nucleolus"/>
    <property type="evidence" value="ECO:0007669"/>
    <property type="project" value="UniProtKB-SubCell"/>
</dbReference>
<dbReference type="SUPFAM" id="SSF50978">
    <property type="entry name" value="WD40 repeat-like"/>
    <property type="match status" value="1"/>
</dbReference>
<dbReference type="GO" id="GO:0000466">
    <property type="term" value="P:maturation of 5.8S rRNA from tricistronic rRNA transcript (SSU-rRNA, 5.8S rRNA, LSU-rRNA)"/>
    <property type="evidence" value="ECO:0007669"/>
    <property type="project" value="UniProtKB-UniRule"/>
</dbReference>
<dbReference type="GO" id="GO:0043021">
    <property type="term" value="F:ribonucleoprotein complex binding"/>
    <property type="evidence" value="ECO:0007669"/>
    <property type="project" value="UniProtKB-UniRule"/>
</dbReference>
<reference evidence="10" key="1">
    <citation type="journal article" date="2017" name="J. Evol. Biol.">
        <title>Genetic Basis for Soma is Present in Undifferentiated Volvocine Green Algae.</title>
        <authorList>
            <person name="Grochau-Wright Z.I."/>
            <person name="Hanschen E.R."/>
            <person name="Ferris P.J."/>
            <person name="Hamaji T."/>
            <person name="Nozaki H."/>
            <person name="Olson B.J.S.C."/>
            <person name="Michod R.E."/>
        </authorList>
    </citation>
    <scope>NUCLEOTIDE SEQUENCE</scope>
    <source>
        <strain evidence="10">NIES 1861</strain>
    </source>
</reference>
<dbReference type="InterPro" id="IPR012972">
    <property type="entry name" value="NLE"/>
</dbReference>
<proteinExistence type="inferred from homology"/>
<dbReference type="PROSITE" id="PS50294">
    <property type="entry name" value="WD_REPEATS_REGION"/>
    <property type="match status" value="4"/>
</dbReference>
<evidence type="ECO:0000259" key="9">
    <source>
        <dbReference type="Pfam" id="PF08154"/>
    </source>
</evidence>
<dbReference type="InterPro" id="IPR019775">
    <property type="entry name" value="WD40_repeat_CS"/>
</dbReference>
<dbReference type="PRINTS" id="PR00320">
    <property type="entry name" value="GPROTEINBRPT"/>
</dbReference>
<evidence type="ECO:0000256" key="1">
    <source>
        <dbReference type="ARBA" id="ARBA00022517"/>
    </source>
</evidence>
<dbReference type="PANTHER" id="PTHR19855:SF11">
    <property type="entry name" value="RIBOSOME BIOGENESIS PROTEIN WDR12"/>
    <property type="match status" value="1"/>
</dbReference>
<evidence type="ECO:0000256" key="8">
    <source>
        <dbReference type="SAM" id="MobiDB-lite"/>
    </source>
</evidence>
<evidence type="ECO:0000256" key="3">
    <source>
        <dbReference type="ARBA" id="ARBA00022574"/>
    </source>
</evidence>
<name>A0A1W6R6M5_9CHLO</name>
<dbReference type="CDD" id="cd00200">
    <property type="entry name" value="WD40"/>
    <property type="match status" value="1"/>
</dbReference>
<feature type="region of interest" description="Disordered" evidence="8">
    <location>
        <begin position="90"/>
        <end position="124"/>
    </location>
</feature>
<sequence length="472" mass="48916">MAEETQVLVKFVTKLPAHLKVPETPVAVPSTLKRYGLSQIINHLLALDYPRPFDFLVDGELVRRSLEQHLLGHNLSAESTLEVEYVPAVVPPQQKSSTPHDDWVSSVDASRATPASPASSSAAPGGTIVSGSYDGLLRLWNGELECTASVAAHAGGVNCARFLPRSQGDLLLSAGKDLTVKMWRVEGATGGGGGGGKASRSNPDCRLLATYRGHVDGVECVAPSPSGRRFASSGWDGRLLVWETGRPVAEAADAEAAEGGTGAAEGSKKKRRVGANGTAGSGSGSGGLSVSEPSTELTGHLHCISAVSWPAEDVLISGGWDHSVRCWDVSTGVATDTYNGSKAVLSLASHGSAPHLIAFGCADRALRLWDTRGRAGSDTLAVTTHGSHGNWVTAVAWCPSSQHHLATASHDGTVKLWDVRTQVSLGSLGAQTGKVLCVGWLGGSEGPARGLVSGGADCQLRMYESEGALAGL</sequence>
<protein>
    <recommendedName>
        <fullName evidence="6">Ribosome biogenesis protein WDR12 homolog</fullName>
    </recommendedName>
</protein>
<dbReference type="GO" id="GO:0000463">
    <property type="term" value="P:maturation of LSU-rRNA from tricistronic rRNA transcript (SSU-rRNA, 5.8S rRNA, LSU-rRNA)"/>
    <property type="evidence" value="ECO:0007669"/>
    <property type="project" value="UniProtKB-UniRule"/>
</dbReference>
<evidence type="ECO:0000256" key="4">
    <source>
        <dbReference type="ARBA" id="ARBA00022737"/>
    </source>
</evidence>
<comment type="similarity">
    <text evidence="6">Belongs to the WD repeat WDR12/YTM1 family.</text>
</comment>
<dbReference type="InterPro" id="IPR028599">
    <property type="entry name" value="WDR12/Ytm1"/>
</dbReference>
<dbReference type="Pfam" id="PF00400">
    <property type="entry name" value="WD40"/>
    <property type="match status" value="6"/>
</dbReference>
<keyword evidence="1 6" id="KW-0690">Ribosome biogenesis</keyword>
<dbReference type="HAMAP" id="MF_03029">
    <property type="entry name" value="WDR12"/>
    <property type="match status" value="1"/>
</dbReference>
<feature type="compositionally biased region" description="Low complexity" evidence="8">
    <location>
        <begin position="109"/>
        <end position="124"/>
    </location>
</feature>
<dbReference type="InterPro" id="IPR015943">
    <property type="entry name" value="WD40/YVTN_repeat-like_dom_sf"/>
</dbReference>
<feature type="repeat" description="WD" evidence="7">
    <location>
        <begin position="297"/>
        <end position="337"/>
    </location>
</feature>
<dbReference type="PROSITE" id="PS00678">
    <property type="entry name" value="WD_REPEATS_1"/>
    <property type="match status" value="1"/>
</dbReference>
<dbReference type="GO" id="GO:0005654">
    <property type="term" value="C:nucleoplasm"/>
    <property type="evidence" value="ECO:0007669"/>
    <property type="project" value="UniProtKB-SubCell"/>
</dbReference>
<evidence type="ECO:0000256" key="5">
    <source>
        <dbReference type="ARBA" id="ARBA00023242"/>
    </source>
</evidence>
<evidence type="ECO:0000256" key="2">
    <source>
        <dbReference type="ARBA" id="ARBA00022552"/>
    </source>
</evidence>
<dbReference type="SMART" id="SM00320">
    <property type="entry name" value="WD40"/>
    <property type="match status" value="7"/>
</dbReference>
<feature type="region of interest" description="Disordered" evidence="8">
    <location>
        <begin position="252"/>
        <end position="293"/>
    </location>
</feature>
<dbReference type="Gene3D" id="2.130.10.10">
    <property type="entry name" value="YVTN repeat-like/Quinoprotein amine dehydrogenase"/>
    <property type="match status" value="1"/>
</dbReference>
<dbReference type="GO" id="GO:0030687">
    <property type="term" value="C:preribosome, large subunit precursor"/>
    <property type="evidence" value="ECO:0007669"/>
    <property type="project" value="UniProtKB-UniRule"/>
</dbReference>
<keyword evidence="2 6" id="KW-0698">rRNA processing</keyword>
<comment type="subcellular location">
    <subcellularLocation>
        <location evidence="6">Nucleus</location>
        <location evidence="6">Nucleolus</location>
    </subcellularLocation>
    <subcellularLocation>
        <location evidence="6">Nucleus</location>
        <location evidence="6">Nucleoplasm</location>
    </subcellularLocation>
</comment>
<feature type="repeat" description="WD" evidence="7">
    <location>
        <begin position="385"/>
        <end position="427"/>
    </location>
</feature>
<dbReference type="InterPro" id="IPR001680">
    <property type="entry name" value="WD40_rpt"/>
</dbReference>
<keyword evidence="4" id="KW-0677">Repeat</keyword>
<comment type="function">
    <text evidence="6">Required for maturation of ribosomal RNAs and formation of the large ribosomal subunit.</text>
</comment>
<dbReference type="InterPro" id="IPR020472">
    <property type="entry name" value="WD40_PAC1"/>
</dbReference>
<feature type="repeat" description="WD" evidence="7">
    <location>
        <begin position="211"/>
        <end position="243"/>
    </location>
</feature>
<feature type="domain" description="NLE" evidence="9">
    <location>
        <begin position="7"/>
        <end position="70"/>
    </location>
</feature>
<accession>A0A1W6R6M5</accession>
<evidence type="ECO:0000256" key="6">
    <source>
        <dbReference type="HAMAP-Rule" id="MF_03029"/>
    </source>
</evidence>
<keyword evidence="5 6" id="KW-0539">Nucleus</keyword>
<dbReference type="InterPro" id="IPR036322">
    <property type="entry name" value="WD40_repeat_dom_sf"/>
</dbReference>
<evidence type="ECO:0000256" key="7">
    <source>
        <dbReference type="PROSITE-ProRule" id="PRU00221"/>
    </source>
</evidence>
<feature type="repeat" description="WD" evidence="7">
    <location>
        <begin position="150"/>
        <end position="186"/>
    </location>
</feature>
<dbReference type="PANTHER" id="PTHR19855">
    <property type="entry name" value="WD40 REPEAT PROTEIN 12, 37"/>
    <property type="match status" value="1"/>
</dbReference>
<evidence type="ECO:0000313" key="10">
    <source>
        <dbReference type="EMBL" id="ARO50093.1"/>
    </source>
</evidence>
<keyword evidence="3 7" id="KW-0853">WD repeat</keyword>